<evidence type="ECO:0000256" key="1">
    <source>
        <dbReference type="SAM" id="MobiDB-lite"/>
    </source>
</evidence>
<dbReference type="EMBL" id="FAOZ01000057">
    <property type="protein sequence ID" value="CUU61113.1"/>
    <property type="molecule type" value="Genomic_DNA"/>
</dbReference>
<sequence>MAAKCPRCRGTKFVGRGKGRKPCPACTAGAVGDKVVGAAQRAADRIVGRSLTVDGRTTTSRTSRFGTETTRTRMPKKRTTTTRTRKTAAAPAVPVMPACDRCGTRGPLTVTSRGAYCATGCTPR</sequence>
<evidence type="ECO:0000313" key="2">
    <source>
        <dbReference type="EMBL" id="CUU61113.1"/>
    </source>
</evidence>
<dbReference type="RefSeq" id="WP_091287046.1">
    <property type="nucleotide sequence ID" value="NZ_FAOZ01000057.1"/>
</dbReference>
<feature type="region of interest" description="Disordered" evidence="1">
    <location>
        <begin position="54"/>
        <end position="90"/>
    </location>
</feature>
<name>A0A0S4R0R0_9ACTN</name>
<gene>
    <name evidence="2" type="ORF">Ga0074812_1573</name>
</gene>
<feature type="compositionally biased region" description="Low complexity" evidence="1">
    <location>
        <begin position="55"/>
        <end position="69"/>
    </location>
</feature>
<dbReference type="Proteomes" id="UP000198802">
    <property type="component" value="Unassembled WGS sequence"/>
</dbReference>
<proteinExistence type="predicted"/>
<dbReference type="AlphaFoldDB" id="A0A0S4R0R0"/>
<evidence type="ECO:0000313" key="3">
    <source>
        <dbReference type="Proteomes" id="UP000198802"/>
    </source>
</evidence>
<keyword evidence="3" id="KW-1185">Reference proteome</keyword>
<reference evidence="3" key="1">
    <citation type="submission" date="2015-11" db="EMBL/GenBank/DDBJ databases">
        <authorList>
            <person name="Varghese N."/>
        </authorList>
    </citation>
    <scope>NUCLEOTIDE SEQUENCE [LARGE SCALE GENOMIC DNA]</scope>
    <source>
        <strain evidence="3">DSM 45899</strain>
    </source>
</reference>
<protein>
    <submittedName>
        <fullName evidence="2">Uncharacterized protein</fullName>
    </submittedName>
</protein>
<feature type="compositionally biased region" description="Basic residues" evidence="1">
    <location>
        <begin position="73"/>
        <end position="86"/>
    </location>
</feature>
<organism evidence="2 3">
    <name type="scientific">Parafrankia irregularis</name>
    <dbReference type="NCBI Taxonomy" id="795642"/>
    <lineage>
        <taxon>Bacteria</taxon>
        <taxon>Bacillati</taxon>
        <taxon>Actinomycetota</taxon>
        <taxon>Actinomycetes</taxon>
        <taxon>Frankiales</taxon>
        <taxon>Frankiaceae</taxon>
        <taxon>Parafrankia</taxon>
    </lineage>
</organism>
<accession>A0A0S4R0R0</accession>